<reference evidence="10" key="1">
    <citation type="journal article" date="2010" name="Science">
        <title>The genome of the Western clawed frog Xenopus tropicalis.</title>
        <authorList>
            <person name="Hellsten U."/>
            <person name="Harland R.M."/>
            <person name="Gilchrist M.J."/>
            <person name="Hendrix D."/>
            <person name="Jurka J."/>
            <person name="Kapitonov V."/>
            <person name="Ovcharenko I."/>
            <person name="Putnam N.H."/>
            <person name="Shu S."/>
            <person name="Taher L."/>
            <person name="Blitz I.L."/>
            <person name="Blumberg B."/>
            <person name="Dichmann D.S."/>
            <person name="Dubchak I."/>
            <person name="Amaya E."/>
            <person name="Detter J.C."/>
            <person name="Fletcher R."/>
            <person name="Gerhard D.S."/>
            <person name="Goodstein D."/>
            <person name="Graves T."/>
            <person name="Grigoriev I.V."/>
            <person name="Grimwood J."/>
            <person name="Kawashima T."/>
            <person name="Lindquist E."/>
            <person name="Lucas S.M."/>
            <person name="Mead P.E."/>
            <person name="Mitros T."/>
            <person name="Ogino H."/>
            <person name="Ohta Y."/>
            <person name="Poliakov A.V."/>
            <person name="Pollet N."/>
            <person name="Robert J."/>
            <person name="Salamov A."/>
            <person name="Sater A.K."/>
            <person name="Schmutz J."/>
            <person name="Terry A."/>
            <person name="Vize P.D."/>
            <person name="Warren W.C."/>
            <person name="Wells D."/>
            <person name="Wills A."/>
            <person name="Wilson R.K."/>
            <person name="Zimmerman L.B."/>
            <person name="Zorn A.M."/>
            <person name="Grainger R."/>
            <person name="Grammer T."/>
            <person name="Khokha M.K."/>
            <person name="Richardson P.M."/>
            <person name="Rokhsar D.S."/>
        </authorList>
    </citation>
    <scope>NUCLEOTIDE SEQUENCE [LARGE SCALE GENOMIC DNA]</scope>
    <source>
        <strain evidence="10">Nigerian</strain>
    </source>
</reference>
<protein>
    <recommendedName>
        <fullName evidence="2">Acrosin-binding protein</fullName>
    </recommendedName>
    <alternativeName>
        <fullName evidence="6">Acrosin-binding protein, 60 kDa form</fullName>
    </alternativeName>
    <alternativeName>
        <fullName evidence="7">Proacrosin-binding protein sp32</fullName>
    </alternativeName>
</protein>
<sequence length="109" mass="12455">RWGPALGWRVVFPVVLLAQSNPALKFAITPGTPLSNKEYEAFFKPQKPKLRAIAVCKKRMAYGCDEPRIHRIDLWENHGNSPIGFISWLNGSLYSVIIKQYLYLIPTKI</sequence>
<keyword evidence="5" id="KW-0968">Cytoplasmic vesicle</keyword>
<dbReference type="InterPro" id="IPR009865">
    <property type="entry name" value="Proacrosin-bd"/>
</dbReference>
<evidence type="ECO:0000256" key="7">
    <source>
        <dbReference type="ARBA" id="ARBA00033453"/>
    </source>
</evidence>
<evidence type="ECO:0000313" key="10">
    <source>
        <dbReference type="Ensembl" id="ENSXETP00000091975"/>
    </source>
</evidence>
<keyword evidence="3" id="KW-0597">Phosphoprotein</keyword>
<dbReference type="PANTHER" id="PTHR21362:SF1">
    <property type="entry name" value="ACROSIN-BINDING PROTEIN"/>
    <property type="match status" value="1"/>
</dbReference>
<dbReference type="Ensembl" id="ENSXETT00000081336">
    <property type="protein sequence ID" value="ENSXETP00000091975"/>
    <property type="gene ID" value="ENSXETG00000047573"/>
</dbReference>
<keyword evidence="4 9" id="KW-0732">Signal</keyword>
<comment type="function">
    <text evidence="8">Acrosomal protein that maintains proacrosin (pro-ACR) as an enzymatically inactive zymogen in the acrosome. Involved also in the acrosome formation.</text>
</comment>
<evidence type="ECO:0000256" key="5">
    <source>
        <dbReference type="ARBA" id="ARBA00023329"/>
    </source>
</evidence>
<dbReference type="PANTHER" id="PTHR21362">
    <property type="entry name" value="ACROSIN-BINDING PROTEIN"/>
    <property type="match status" value="1"/>
</dbReference>
<evidence type="ECO:0000256" key="9">
    <source>
        <dbReference type="SAM" id="SignalP"/>
    </source>
</evidence>
<dbReference type="GO" id="GO:0001669">
    <property type="term" value="C:acrosomal vesicle"/>
    <property type="evidence" value="ECO:0007669"/>
    <property type="project" value="UniProtKB-SubCell"/>
</dbReference>
<feature type="chain" id="PRO_5030655100" description="Acrosin-binding protein" evidence="9">
    <location>
        <begin position="19"/>
        <end position="109"/>
    </location>
</feature>
<feature type="signal peptide" evidence="9">
    <location>
        <begin position="1"/>
        <end position="18"/>
    </location>
</feature>
<organism evidence="10">
    <name type="scientific">Xenopus tropicalis</name>
    <name type="common">Western clawed frog</name>
    <name type="synonym">Silurana tropicalis</name>
    <dbReference type="NCBI Taxonomy" id="8364"/>
    <lineage>
        <taxon>Eukaryota</taxon>
        <taxon>Metazoa</taxon>
        <taxon>Chordata</taxon>
        <taxon>Craniata</taxon>
        <taxon>Vertebrata</taxon>
        <taxon>Euteleostomi</taxon>
        <taxon>Amphibia</taxon>
        <taxon>Batrachia</taxon>
        <taxon>Anura</taxon>
        <taxon>Pipoidea</taxon>
        <taxon>Pipidae</taxon>
        <taxon>Xenopodinae</taxon>
        <taxon>Xenopus</taxon>
        <taxon>Silurana</taxon>
    </lineage>
</organism>
<dbReference type="GeneTree" id="ENSGT01070000257299"/>
<dbReference type="InParanoid" id="A0A6I8S594"/>
<name>A0A6I8S594_XENTR</name>
<comment type="subcellular location">
    <subcellularLocation>
        <location evidence="1">Cytoplasmic vesicle</location>
        <location evidence="1">Secretory vesicle</location>
        <location evidence="1">Acrosome</location>
    </subcellularLocation>
</comment>
<evidence type="ECO:0000256" key="1">
    <source>
        <dbReference type="ARBA" id="ARBA00004218"/>
    </source>
</evidence>
<evidence type="ECO:0000256" key="8">
    <source>
        <dbReference type="ARBA" id="ARBA00045517"/>
    </source>
</evidence>
<accession>A0A6I8S594</accession>
<evidence type="ECO:0000256" key="2">
    <source>
        <dbReference type="ARBA" id="ARBA00018940"/>
    </source>
</evidence>
<dbReference type="AlphaFoldDB" id="A0A6I8S594"/>
<evidence type="ECO:0000256" key="3">
    <source>
        <dbReference type="ARBA" id="ARBA00022553"/>
    </source>
</evidence>
<proteinExistence type="predicted"/>
<evidence type="ECO:0000256" key="6">
    <source>
        <dbReference type="ARBA" id="ARBA00032734"/>
    </source>
</evidence>
<dbReference type="Pfam" id="PF07222">
    <property type="entry name" value="PBP_sp32"/>
    <property type="match status" value="1"/>
</dbReference>
<reference evidence="10" key="2">
    <citation type="submission" date="2020-05" db="UniProtKB">
        <authorList>
            <consortium name="Ensembl"/>
        </authorList>
    </citation>
    <scope>IDENTIFICATION</scope>
</reference>
<evidence type="ECO:0000256" key="4">
    <source>
        <dbReference type="ARBA" id="ARBA00022729"/>
    </source>
</evidence>